<keyword evidence="3" id="KW-1185">Reference proteome</keyword>
<dbReference type="InterPro" id="IPR012437">
    <property type="entry name" value="DUF1638"/>
</dbReference>
<dbReference type="Pfam" id="PF07796">
    <property type="entry name" value="DUF1638"/>
    <property type="match status" value="1"/>
</dbReference>
<reference evidence="2 3" key="1">
    <citation type="submission" date="2019-12" db="EMBL/GenBank/DDBJ databases">
        <title>Comparative genomics gives insights into the taxonomy of the Azoarcus-Aromatoleum group and reveals separate origins of nif in the plant-associated Azoarcus and non-plant-associated Aromatoleum sub-groups.</title>
        <authorList>
            <person name="Lafos M."/>
            <person name="Maluk M."/>
            <person name="Batista M."/>
            <person name="Junghare M."/>
            <person name="Carmona M."/>
            <person name="Faoro H."/>
            <person name="Cruz L.M."/>
            <person name="Battistoni F."/>
            <person name="De Souza E."/>
            <person name="Pedrosa F."/>
            <person name="Chen W.-M."/>
            <person name="Poole P.S."/>
            <person name="Dixon R.A."/>
            <person name="James E.K."/>
        </authorList>
    </citation>
    <scope>NUCLEOTIDE SEQUENCE [LARGE SCALE GENOMIC DNA]</scope>
    <source>
        <strain evidence="2 3">T</strain>
    </source>
</reference>
<proteinExistence type="predicted"/>
<dbReference type="Proteomes" id="UP000634522">
    <property type="component" value="Unassembled WGS sequence"/>
</dbReference>
<evidence type="ECO:0000313" key="2">
    <source>
        <dbReference type="EMBL" id="NMG01005.1"/>
    </source>
</evidence>
<name>A0ABX1NNT2_9RHOO</name>
<evidence type="ECO:0000259" key="1">
    <source>
        <dbReference type="Pfam" id="PF07796"/>
    </source>
</evidence>
<accession>A0ABX1NNT2</accession>
<protein>
    <submittedName>
        <fullName evidence="2">DUF1638 domain-containing protein</fullName>
    </submittedName>
</protein>
<dbReference type="RefSeq" id="WP_169143507.1">
    <property type="nucleotide sequence ID" value="NZ_WTVS01000120.1"/>
</dbReference>
<feature type="domain" description="DUF1638" evidence="1">
    <location>
        <begin position="32"/>
        <end position="189"/>
    </location>
</feature>
<dbReference type="EMBL" id="WTVS01000120">
    <property type="protein sequence ID" value="NMG01005.1"/>
    <property type="molecule type" value="Genomic_DNA"/>
</dbReference>
<gene>
    <name evidence="2" type="ORF">GPA27_26910</name>
</gene>
<evidence type="ECO:0000313" key="3">
    <source>
        <dbReference type="Proteomes" id="UP000634522"/>
    </source>
</evidence>
<sequence>MAPALIIACGALARELTVVIAANGWQHVQVQCLPADLHNRPEKIPDAVREKIRAARARFGRILVAYADCGTGGLLDRVLEEEGVERLPGAHCYEFYAGSPTFAALADAEPGSFYLTDFLVRHFERLVIRELGIERHPELASQYFGNYRRLVYLAQHEDAQLQEQAWQAAARLGLAFEYRFTGYGDLERAVVRFHRDAEGGPVTEQASWQK</sequence>
<comment type="caution">
    <text evidence="2">The sequence shown here is derived from an EMBL/GenBank/DDBJ whole genome shotgun (WGS) entry which is preliminary data.</text>
</comment>
<organism evidence="2 3">
    <name type="scientific">Aromatoleum toluolicum</name>
    <dbReference type="NCBI Taxonomy" id="90060"/>
    <lineage>
        <taxon>Bacteria</taxon>
        <taxon>Pseudomonadati</taxon>
        <taxon>Pseudomonadota</taxon>
        <taxon>Betaproteobacteria</taxon>
        <taxon>Rhodocyclales</taxon>
        <taxon>Rhodocyclaceae</taxon>
        <taxon>Aromatoleum</taxon>
    </lineage>
</organism>